<comment type="subcellular location">
    <subcellularLocation>
        <location evidence="2">Cell membrane</location>
    </subcellularLocation>
</comment>
<reference evidence="14 15" key="1">
    <citation type="submission" date="2014-01" db="EMBL/GenBank/DDBJ databases">
        <title>Actinotalea ferrariae CF5-4.</title>
        <authorList>
            <person name="Chen F."/>
            <person name="Li Y."/>
            <person name="Wang G."/>
        </authorList>
    </citation>
    <scope>NUCLEOTIDE SEQUENCE [LARGE SCALE GENOMIC DNA]</scope>
    <source>
        <strain evidence="14 15">CF5-4</strain>
    </source>
</reference>
<dbReference type="SUPFAM" id="SSF55874">
    <property type="entry name" value="ATPase domain of HSP90 chaperone/DNA topoisomerase II/histidine kinase"/>
    <property type="match status" value="1"/>
</dbReference>
<dbReference type="SMART" id="SM00304">
    <property type="entry name" value="HAMP"/>
    <property type="match status" value="1"/>
</dbReference>
<dbReference type="InterPro" id="IPR003660">
    <property type="entry name" value="HAMP_dom"/>
</dbReference>
<evidence type="ECO:0000256" key="4">
    <source>
        <dbReference type="ARBA" id="ARBA00022553"/>
    </source>
</evidence>
<gene>
    <name evidence="14" type="ORF">N866_12415</name>
</gene>
<dbReference type="InterPro" id="IPR050428">
    <property type="entry name" value="TCS_sensor_his_kinase"/>
</dbReference>
<dbReference type="Pfam" id="PF02518">
    <property type="entry name" value="HATPase_c"/>
    <property type="match status" value="1"/>
</dbReference>
<dbReference type="Pfam" id="PF00512">
    <property type="entry name" value="HisKA"/>
    <property type="match status" value="1"/>
</dbReference>
<dbReference type="PANTHER" id="PTHR45436:SF5">
    <property type="entry name" value="SENSOR HISTIDINE KINASE TRCS"/>
    <property type="match status" value="1"/>
</dbReference>
<dbReference type="PROSITE" id="PS50885">
    <property type="entry name" value="HAMP"/>
    <property type="match status" value="1"/>
</dbReference>
<dbReference type="CDD" id="cd06225">
    <property type="entry name" value="HAMP"/>
    <property type="match status" value="1"/>
</dbReference>
<evidence type="ECO:0000256" key="1">
    <source>
        <dbReference type="ARBA" id="ARBA00000085"/>
    </source>
</evidence>
<dbReference type="EC" id="2.7.13.3" evidence="3"/>
<evidence type="ECO:0000256" key="2">
    <source>
        <dbReference type="ARBA" id="ARBA00004236"/>
    </source>
</evidence>
<keyword evidence="15" id="KW-1185">Reference proteome</keyword>
<evidence type="ECO:0000313" key="14">
    <source>
        <dbReference type="EMBL" id="EYR62040.1"/>
    </source>
</evidence>
<proteinExistence type="predicted"/>
<dbReference type="Gene3D" id="6.10.340.10">
    <property type="match status" value="1"/>
</dbReference>
<dbReference type="EMBL" id="AXCW01000351">
    <property type="protein sequence ID" value="EYR62040.1"/>
    <property type="molecule type" value="Genomic_DNA"/>
</dbReference>
<dbReference type="InterPro" id="IPR003661">
    <property type="entry name" value="HisK_dim/P_dom"/>
</dbReference>
<comment type="caution">
    <text evidence="14">The sequence shown here is derived from an EMBL/GenBank/DDBJ whole genome shotgun (WGS) entry which is preliminary data.</text>
</comment>
<evidence type="ECO:0000256" key="10">
    <source>
        <dbReference type="ARBA" id="ARBA00023136"/>
    </source>
</evidence>
<dbReference type="Gene3D" id="3.30.565.10">
    <property type="entry name" value="Histidine kinase-like ATPase, C-terminal domain"/>
    <property type="match status" value="1"/>
</dbReference>
<keyword evidence="4" id="KW-0597">Phosphoprotein</keyword>
<feature type="domain" description="Histidine kinase" evidence="12">
    <location>
        <begin position="151"/>
        <end position="366"/>
    </location>
</feature>
<dbReference type="SMART" id="SM00388">
    <property type="entry name" value="HisKA"/>
    <property type="match status" value="1"/>
</dbReference>
<dbReference type="PROSITE" id="PS50109">
    <property type="entry name" value="HIS_KIN"/>
    <property type="match status" value="1"/>
</dbReference>
<dbReference type="Gene3D" id="1.10.287.130">
    <property type="match status" value="1"/>
</dbReference>
<dbReference type="InterPro" id="IPR004358">
    <property type="entry name" value="Sig_transdc_His_kin-like_C"/>
</dbReference>
<keyword evidence="6 11" id="KW-0812">Transmembrane</keyword>
<comment type="catalytic activity">
    <reaction evidence="1">
        <text>ATP + protein L-histidine = ADP + protein N-phospho-L-histidine.</text>
        <dbReference type="EC" id="2.7.13.3"/>
    </reaction>
</comment>
<evidence type="ECO:0000256" key="7">
    <source>
        <dbReference type="ARBA" id="ARBA00022777"/>
    </source>
</evidence>
<keyword evidence="9" id="KW-0902">Two-component regulatory system</keyword>
<evidence type="ECO:0000256" key="6">
    <source>
        <dbReference type="ARBA" id="ARBA00022692"/>
    </source>
</evidence>
<dbReference type="Proteomes" id="UP000019753">
    <property type="component" value="Unassembled WGS sequence"/>
</dbReference>
<evidence type="ECO:0000259" key="12">
    <source>
        <dbReference type="PROSITE" id="PS50109"/>
    </source>
</evidence>
<dbReference type="InterPro" id="IPR005467">
    <property type="entry name" value="His_kinase_dom"/>
</dbReference>
<dbReference type="InterPro" id="IPR036890">
    <property type="entry name" value="HATPase_C_sf"/>
</dbReference>
<dbReference type="SMART" id="SM00387">
    <property type="entry name" value="HATPase_c"/>
    <property type="match status" value="1"/>
</dbReference>
<evidence type="ECO:0000259" key="13">
    <source>
        <dbReference type="PROSITE" id="PS50885"/>
    </source>
</evidence>
<dbReference type="CDD" id="cd00075">
    <property type="entry name" value="HATPase"/>
    <property type="match status" value="1"/>
</dbReference>
<dbReference type="GO" id="GO:0005886">
    <property type="term" value="C:plasma membrane"/>
    <property type="evidence" value="ECO:0007669"/>
    <property type="project" value="UniProtKB-SubCell"/>
</dbReference>
<dbReference type="CDD" id="cd00082">
    <property type="entry name" value="HisKA"/>
    <property type="match status" value="1"/>
</dbReference>
<dbReference type="Pfam" id="PF00672">
    <property type="entry name" value="HAMP"/>
    <property type="match status" value="1"/>
</dbReference>
<dbReference type="PANTHER" id="PTHR45436">
    <property type="entry name" value="SENSOR HISTIDINE KINASE YKOH"/>
    <property type="match status" value="1"/>
</dbReference>
<keyword evidence="7 14" id="KW-0418">Kinase</keyword>
<evidence type="ECO:0000256" key="9">
    <source>
        <dbReference type="ARBA" id="ARBA00023012"/>
    </source>
</evidence>
<evidence type="ECO:0000256" key="8">
    <source>
        <dbReference type="ARBA" id="ARBA00022989"/>
    </source>
</evidence>
<dbReference type="SUPFAM" id="SSF158472">
    <property type="entry name" value="HAMP domain-like"/>
    <property type="match status" value="1"/>
</dbReference>
<evidence type="ECO:0000256" key="3">
    <source>
        <dbReference type="ARBA" id="ARBA00012438"/>
    </source>
</evidence>
<keyword evidence="8 11" id="KW-1133">Transmembrane helix</keyword>
<keyword evidence="10 11" id="KW-0472">Membrane</keyword>
<dbReference type="AlphaFoldDB" id="A0A021VPS8"/>
<organism evidence="14 15">
    <name type="scientific">Actinotalea ferrariae CF5-4</name>
    <dbReference type="NCBI Taxonomy" id="948458"/>
    <lineage>
        <taxon>Bacteria</taxon>
        <taxon>Bacillati</taxon>
        <taxon>Actinomycetota</taxon>
        <taxon>Actinomycetes</taxon>
        <taxon>Micrococcales</taxon>
        <taxon>Cellulomonadaceae</taxon>
        <taxon>Actinotalea</taxon>
    </lineage>
</organism>
<dbReference type="PRINTS" id="PR00344">
    <property type="entry name" value="BCTRLSENSOR"/>
</dbReference>
<sequence>MRSPRGGFGARLALSQLLTVAVGASTLLVVALGLAPGLFRAHVVDAVGPISPELATHLDMAFARATLVSLAVATTAATIAALGIGAFVTRRAVRPVRELARAASAIAQGDFTARVPETGFGSEIATLNHAFNQMAREIAGTERTRAEMLRDLAHELRTPLTSVRGYHEAIADGVLPADDATFARVDGELSRIERLVEDLDTVSRAEERRLDLRLRPVPVADLISSAADSAALSQQHTGVTVRLDLANDGSQVWGDPDRLHEALVNLIANAVQHTPIGGTVTLSSRTTDSGVRIEVADTGAGIAPEHLSRIFERFYRVDSGRSRDTGGSGIGLTITRALIRAHGGHIRAQSAGLGHGTTFVISLPRH</sequence>
<feature type="domain" description="HAMP" evidence="13">
    <location>
        <begin position="90"/>
        <end position="143"/>
    </location>
</feature>
<feature type="transmembrane region" description="Helical" evidence="11">
    <location>
        <begin position="65"/>
        <end position="88"/>
    </location>
</feature>
<evidence type="ECO:0000256" key="11">
    <source>
        <dbReference type="SAM" id="Phobius"/>
    </source>
</evidence>
<accession>A0A021VPS8</accession>
<evidence type="ECO:0000313" key="15">
    <source>
        <dbReference type="Proteomes" id="UP000019753"/>
    </source>
</evidence>
<dbReference type="FunFam" id="3.30.565.10:FF:000006">
    <property type="entry name" value="Sensor histidine kinase WalK"/>
    <property type="match status" value="1"/>
</dbReference>
<dbReference type="InterPro" id="IPR036097">
    <property type="entry name" value="HisK_dim/P_sf"/>
</dbReference>
<evidence type="ECO:0000256" key="5">
    <source>
        <dbReference type="ARBA" id="ARBA00022679"/>
    </source>
</evidence>
<keyword evidence="5" id="KW-0808">Transferase</keyword>
<dbReference type="SUPFAM" id="SSF47384">
    <property type="entry name" value="Homodimeric domain of signal transducing histidine kinase"/>
    <property type="match status" value="1"/>
</dbReference>
<name>A0A021VPS8_9CELL</name>
<dbReference type="GO" id="GO:0000155">
    <property type="term" value="F:phosphorelay sensor kinase activity"/>
    <property type="evidence" value="ECO:0007669"/>
    <property type="project" value="InterPro"/>
</dbReference>
<dbReference type="InterPro" id="IPR003594">
    <property type="entry name" value="HATPase_dom"/>
</dbReference>
<protein>
    <recommendedName>
        <fullName evidence="3">histidine kinase</fullName>
        <ecNumber evidence="3">2.7.13.3</ecNumber>
    </recommendedName>
</protein>